<dbReference type="InterPro" id="IPR006149">
    <property type="entry name" value="EB_dom"/>
</dbReference>
<dbReference type="InterPro" id="IPR000152">
    <property type="entry name" value="EGF-type_Asp/Asn_hydroxyl_site"/>
</dbReference>
<keyword evidence="8" id="KW-0720">Serine protease</keyword>
<evidence type="ECO:0000259" key="13">
    <source>
        <dbReference type="PROSITE" id="PS50026"/>
    </source>
</evidence>
<dbReference type="SMART" id="SM00020">
    <property type="entry name" value="Tryp_SPc"/>
    <property type="match status" value="1"/>
</dbReference>
<dbReference type="InterPro" id="IPR035976">
    <property type="entry name" value="Sushi/SCR/CCP_sf"/>
</dbReference>
<dbReference type="Proteomes" id="UP000677054">
    <property type="component" value="Unassembled WGS sequence"/>
</dbReference>
<protein>
    <submittedName>
        <fullName evidence="16">Uncharacterized protein</fullName>
    </submittedName>
</protein>
<dbReference type="PROSITE" id="PS50923">
    <property type="entry name" value="SUSHI"/>
    <property type="match status" value="1"/>
</dbReference>
<feature type="domain" description="Sushi" evidence="15">
    <location>
        <begin position="36"/>
        <end position="96"/>
    </location>
</feature>
<comment type="subcellular location">
    <subcellularLocation>
        <location evidence="1">Secreted</location>
    </subcellularLocation>
</comment>
<dbReference type="Gene3D" id="2.40.10.10">
    <property type="entry name" value="Trypsin-like serine proteases"/>
    <property type="match status" value="1"/>
</dbReference>
<dbReference type="SMART" id="SM00181">
    <property type="entry name" value="EGF"/>
    <property type="match status" value="11"/>
</dbReference>
<dbReference type="Gene3D" id="2.10.25.10">
    <property type="entry name" value="Laminin"/>
    <property type="match status" value="6"/>
</dbReference>
<evidence type="ECO:0000256" key="6">
    <source>
        <dbReference type="ARBA" id="ARBA00022737"/>
    </source>
</evidence>
<dbReference type="CDD" id="cd00054">
    <property type="entry name" value="EGF_CA"/>
    <property type="match status" value="5"/>
</dbReference>
<evidence type="ECO:0000256" key="12">
    <source>
        <dbReference type="PROSITE-ProRule" id="PRU00302"/>
    </source>
</evidence>
<dbReference type="GO" id="GO:0005576">
    <property type="term" value="C:extracellular region"/>
    <property type="evidence" value="ECO:0007669"/>
    <property type="project" value="UniProtKB-SubCell"/>
</dbReference>
<dbReference type="InterPro" id="IPR006150">
    <property type="entry name" value="Cys_repeat_1"/>
</dbReference>
<dbReference type="InterPro" id="IPR049883">
    <property type="entry name" value="NOTCH1_EGF-like"/>
</dbReference>
<dbReference type="SMART" id="SM00032">
    <property type="entry name" value="CCP"/>
    <property type="match status" value="1"/>
</dbReference>
<dbReference type="SUPFAM" id="SSF50494">
    <property type="entry name" value="Trypsin-like serine proteases"/>
    <property type="match status" value="1"/>
</dbReference>
<dbReference type="PROSITE" id="PS01187">
    <property type="entry name" value="EGF_CA"/>
    <property type="match status" value="3"/>
</dbReference>
<evidence type="ECO:0000256" key="9">
    <source>
        <dbReference type="ARBA" id="ARBA00022837"/>
    </source>
</evidence>
<dbReference type="SUPFAM" id="SSF57535">
    <property type="entry name" value="Complement control module/SCR domain"/>
    <property type="match status" value="1"/>
</dbReference>
<name>A0A7R9A929_9CRUS</name>
<keyword evidence="5" id="KW-0732">Signal</keyword>
<dbReference type="Pfam" id="PF01683">
    <property type="entry name" value="EB"/>
    <property type="match status" value="2"/>
</dbReference>
<feature type="disulfide bond" evidence="12">
    <location>
        <begin position="67"/>
        <end position="94"/>
    </location>
</feature>
<dbReference type="InterPro" id="IPR000436">
    <property type="entry name" value="Sushi_SCR_CCP_dom"/>
</dbReference>
<evidence type="ECO:0000256" key="11">
    <source>
        <dbReference type="PROSITE-ProRule" id="PRU00076"/>
    </source>
</evidence>
<dbReference type="GO" id="GO:0005509">
    <property type="term" value="F:calcium ion binding"/>
    <property type="evidence" value="ECO:0007669"/>
    <property type="project" value="InterPro"/>
</dbReference>
<dbReference type="InterPro" id="IPR018097">
    <property type="entry name" value="EGF_Ca-bd_CS"/>
</dbReference>
<keyword evidence="7" id="KW-0378">Hydrolase</keyword>
<evidence type="ECO:0000256" key="8">
    <source>
        <dbReference type="ARBA" id="ARBA00022825"/>
    </source>
</evidence>
<evidence type="ECO:0000256" key="10">
    <source>
        <dbReference type="ARBA" id="ARBA00023157"/>
    </source>
</evidence>
<dbReference type="InterPro" id="IPR001881">
    <property type="entry name" value="EGF-like_Ca-bd_dom"/>
</dbReference>
<reference evidence="16" key="1">
    <citation type="submission" date="2020-11" db="EMBL/GenBank/DDBJ databases">
        <authorList>
            <person name="Tran Van P."/>
        </authorList>
    </citation>
    <scope>NUCLEOTIDE SEQUENCE</scope>
</reference>
<comment type="caution">
    <text evidence="11">Lacks conserved residue(s) required for the propagation of feature annotation.</text>
</comment>
<dbReference type="PANTHER" id="PTHR24034:SF204">
    <property type="entry name" value="ADHESION G PROTEIN-COUPLED RECEPTOR E1"/>
    <property type="match status" value="1"/>
</dbReference>
<dbReference type="EMBL" id="LR901939">
    <property type="protein sequence ID" value="CAD7249650.1"/>
    <property type="molecule type" value="Genomic_DNA"/>
</dbReference>
<feature type="domain" description="EGF-like" evidence="13">
    <location>
        <begin position="397"/>
        <end position="436"/>
    </location>
</feature>
<dbReference type="PRINTS" id="PR00722">
    <property type="entry name" value="CHYMOTRYPSIN"/>
</dbReference>
<dbReference type="InterPro" id="IPR001314">
    <property type="entry name" value="Peptidase_S1A"/>
</dbReference>
<dbReference type="PROSITE" id="PS50026">
    <property type="entry name" value="EGF_3"/>
    <property type="match status" value="5"/>
</dbReference>
<keyword evidence="9" id="KW-0106">Calcium</keyword>
<sequence length="818" mass="88530">MGSSSRENVEQGVDTFSQSVPIKFHIAEAFEGRRIDYSSNAESAFINNTECIRNGEYVIGSIVEYTCNEYYTLKGSRRRTCIGSGRWNGRNTLCEPDCGKRVPQSLSAGGKPSPIGNWPWVAAIYDVTEKLIVCGGALIREQWVLTAAHCVAKGKRPRDRKDFRVYLGKYYRNDSLDDGFVQKREVSTIIIHQGYNLHNFDSDIALLRLTEPVEFTKRVQLICLPTNTFIHLSEANLENGNLGMVASWGQNLSDVLSGELTEVEFPVLSNDNCHRDTIHLTGNPDTTRTLSWNSYCAGHHKDTSYKDIDECLVLDKPCGSNAVCQNSVPSYTCTCKQGFVPDPRPEIACKQIAVGTICVKNVDCVNNAECVDGMCRCRGGFLTQGAICIVSNASISDIDECAILDKLCGSNAMCQNSVPSYTCICKQGFAPAPRPEIACKQISVGTICVSNVDCVNNAECVDGTCRCRDGFLAQGVSCIDIDECAALDNPCGSNAVCQNSVPNYSCTCKQGFVPAPRPEIACKQISVETICVSNVDCVNNAECVDRTCRCRGGFLAQGASCIDRKPADGVVPSVAETYRGKSTTNISVGTICVSNIDCVENAECADRTCRCRGGFLAHGASCIDIDECAVSDKTCGSNAICQNSIPSYTCTCKQGFVPAPRPEIACKQISVETICVNNVDCVNNAECVDGTCRCRGGFLAQGTTCIDVNECKDPNACGVHALCVNQPGTYACKCKTGFLGDPPTHPCQGKLNERLKLISVRTICVSNVDCVENAECVEGTCRCQSGFLAQEATCIGIPFLFFLLSYVEDMRTLMAARS</sequence>
<keyword evidence="6" id="KW-0677">Repeat</keyword>
<evidence type="ECO:0000313" key="16">
    <source>
        <dbReference type="EMBL" id="CAD7249650.1"/>
    </source>
</evidence>
<keyword evidence="3 11" id="KW-0245">EGF-like domain</keyword>
<organism evidence="16">
    <name type="scientific">Darwinula stevensoni</name>
    <dbReference type="NCBI Taxonomy" id="69355"/>
    <lineage>
        <taxon>Eukaryota</taxon>
        <taxon>Metazoa</taxon>
        <taxon>Ecdysozoa</taxon>
        <taxon>Arthropoda</taxon>
        <taxon>Crustacea</taxon>
        <taxon>Oligostraca</taxon>
        <taxon>Ostracoda</taxon>
        <taxon>Podocopa</taxon>
        <taxon>Podocopida</taxon>
        <taxon>Darwinulocopina</taxon>
        <taxon>Darwinuloidea</taxon>
        <taxon>Darwinulidae</taxon>
        <taxon>Darwinula</taxon>
    </lineage>
</organism>
<dbReference type="Pfam" id="PF00089">
    <property type="entry name" value="Trypsin"/>
    <property type="match status" value="1"/>
</dbReference>
<feature type="domain" description="Peptidase S1" evidence="14">
    <location>
        <begin position="107"/>
        <end position="364"/>
    </location>
</feature>
<evidence type="ECO:0000259" key="15">
    <source>
        <dbReference type="PROSITE" id="PS50923"/>
    </source>
</evidence>
<feature type="domain" description="EGF-like" evidence="13">
    <location>
        <begin position="307"/>
        <end position="346"/>
    </location>
</feature>
<evidence type="ECO:0000256" key="3">
    <source>
        <dbReference type="ARBA" id="ARBA00022536"/>
    </source>
</evidence>
<dbReference type="SUPFAM" id="SSF57196">
    <property type="entry name" value="EGF/Laminin"/>
    <property type="match status" value="5"/>
</dbReference>
<dbReference type="OrthoDB" id="6375178at2759"/>
<evidence type="ECO:0000256" key="2">
    <source>
        <dbReference type="ARBA" id="ARBA00022525"/>
    </source>
</evidence>
<dbReference type="PROSITE" id="PS50240">
    <property type="entry name" value="TRYPSIN_DOM"/>
    <property type="match status" value="1"/>
</dbReference>
<dbReference type="Pfam" id="PF00084">
    <property type="entry name" value="Sushi"/>
    <property type="match status" value="1"/>
</dbReference>
<dbReference type="SMART" id="SM00179">
    <property type="entry name" value="EGF_CA"/>
    <property type="match status" value="5"/>
</dbReference>
<keyword evidence="10 12" id="KW-1015">Disulfide bond</keyword>
<gene>
    <name evidence="16" type="ORF">DSTB1V02_LOCUS9438</name>
</gene>
<keyword evidence="12" id="KW-0768">Sushi</keyword>
<keyword evidence="17" id="KW-1185">Reference proteome</keyword>
<keyword evidence="2" id="KW-0964">Secreted</keyword>
<dbReference type="GO" id="GO:0006508">
    <property type="term" value="P:proteolysis"/>
    <property type="evidence" value="ECO:0007669"/>
    <property type="project" value="UniProtKB-KW"/>
</dbReference>
<dbReference type="Gene3D" id="2.10.70.10">
    <property type="entry name" value="Complement Module, domain 1"/>
    <property type="match status" value="1"/>
</dbReference>
<evidence type="ECO:0000259" key="14">
    <source>
        <dbReference type="PROSITE" id="PS50240"/>
    </source>
</evidence>
<dbReference type="InterPro" id="IPR050751">
    <property type="entry name" value="ECM_structural_protein"/>
</dbReference>
<dbReference type="EMBL" id="CAJPEV010002422">
    <property type="protein sequence ID" value="CAG0896827.1"/>
    <property type="molecule type" value="Genomic_DNA"/>
</dbReference>
<dbReference type="CDD" id="cd00190">
    <property type="entry name" value="Tryp_SPc"/>
    <property type="match status" value="1"/>
</dbReference>
<dbReference type="SMART" id="SM00289">
    <property type="entry name" value="WR1"/>
    <property type="match status" value="9"/>
</dbReference>
<evidence type="ECO:0000256" key="7">
    <source>
        <dbReference type="ARBA" id="ARBA00022801"/>
    </source>
</evidence>
<dbReference type="InterPro" id="IPR043504">
    <property type="entry name" value="Peptidase_S1_PA_chymotrypsin"/>
</dbReference>
<dbReference type="Pfam" id="PF07645">
    <property type="entry name" value="EGF_CA"/>
    <property type="match status" value="5"/>
</dbReference>
<dbReference type="GO" id="GO:0004252">
    <property type="term" value="F:serine-type endopeptidase activity"/>
    <property type="evidence" value="ECO:0007669"/>
    <property type="project" value="InterPro"/>
</dbReference>
<dbReference type="CDD" id="cd00033">
    <property type="entry name" value="CCP"/>
    <property type="match status" value="1"/>
</dbReference>
<dbReference type="InterPro" id="IPR001254">
    <property type="entry name" value="Trypsin_dom"/>
</dbReference>
<proteinExistence type="predicted"/>
<dbReference type="InterPro" id="IPR000742">
    <property type="entry name" value="EGF"/>
</dbReference>
<dbReference type="PROSITE" id="PS00010">
    <property type="entry name" value="ASX_HYDROXYL"/>
    <property type="match status" value="5"/>
</dbReference>
<feature type="domain" description="EGF-like" evidence="13">
    <location>
        <begin position="624"/>
        <end position="663"/>
    </location>
</feature>
<dbReference type="PANTHER" id="PTHR24034">
    <property type="entry name" value="EGF-LIKE DOMAIN-CONTAINING PROTEIN"/>
    <property type="match status" value="1"/>
</dbReference>
<dbReference type="InterPro" id="IPR018114">
    <property type="entry name" value="TRYPSIN_HIS"/>
</dbReference>
<accession>A0A7R9A929</accession>
<evidence type="ECO:0000313" key="17">
    <source>
        <dbReference type="Proteomes" id="UP000677054"/>
    </source>
</evidence>
<dbReference type="PROSITE" id="PS00134">
    <property type="entry name" value="TRYPSIN_HIS"/>
    <property type="match status" value="1"/>
</dbReference>
<evidence type="ECO:0000256" key="1">
    <source>
        <dbReference type="ARBA" id="ARBA00004613"/>
    </source>
</evidence>
<feature type="domain" description="EGF-like" evidence="13">
    <location>
        <begin position="707"/>
        <end position="744"/>
    </location>
</feature>
<dbReference type="AlphaFoldDB" id="A0A7R9A929"/>
<evidence type="ECO:0000256" key="4">
    <source>
        <dbReference type="ARBA" id="ARBA00022670"/>
    </source>
</evidence>
<dbReference type="InterPro" id="IPR009003">
    <property type="entry name" value="Peptidase_S1_PA"/>
</dbReference>
<feature type="domain" description="EGF-like" evidence="13">
    <location>
        <begin position="480"/>
        <end position="519"/>
    </location>
</feature>
<dbReference type="FunFam" id="2.40.10.10:FF:000060">
    <property type="entry name" value="Acrosin"/>
    <property type="match status" value="1"/>
</dbReference>
<keyword evidence="4" id="KW-0645">Protease</keyword>
<dbReference type="FunFam" id="2.10.25.10:FF:000038">
    <property type="entry name" value="Fibrillin 2"/>
    <property type="match status" value="5"/>
</dbReference>
<evidence type="ECO:0000256" key="5">
    <source>
        <dbReference type="ARBA" id="ARBA00022729"/>
    </source>
</evidence>